<evidence type="ECO:0000313" key="2">
    <source>
        <dbReference type="EMBL" id="BBL03918.1"/>
    </source>
</evidence>
<dbReference type="GO" id="GO:0008270">
    <property type="term" value="F:zinc ion binding"/>
    <property type="evidence" value="ECO:0007669"/>
    <property type="project" value="InterPro"/>
</dbReference>
<dbReference type="GO" id="GO:0003676">
    <property type="term" value="F:nucleic acid binding"/>
    <property type="evidence" value="ECO:0007669"/>
    <property type="project" value="InterPro"/>
</dbReference>
<gene>
    <name evidence="2" type="ORF">A5CBH24_12310</name>
</gene>
<dbReference type="InterPro" id="IPR013467">
    <property type="entry name" value="HNH78-like"/>
</dbReference>
<dbReference type="Pfam" id="PF01844">
    <property type="entry name" value="HNH"/>
    <property type="match status" value="1"/>
</dbReference>
<proteinExistence type="predicted"/>
<dbReference type="InterPro" id="IPR002711">
    <property type="entry name" value="HNH"/>
</dbReference>
<accession>A0A4Y1WUX7</accession>
<keyword evidence="3" id="KW-1185">Reference proteome</keyword>
<dbReference type="OrthoDB" id="5918473at2"/>
<dbReference type="AlphaFoldDB" id="A0A4Y1WUX7"/>
<evidence type="ECO:0000259" key="1">
    <source>
        <dbReference type="SMART" id="SM00507"/>
    </source>
</evidence>
<reference evidence="3" key="1">
    <citation type="submission" date="2019-06" db="EMBL/GenBank/DDBJ databases">
        <title>Alistipes onderdonkii subsp. vulgaris subsp. nov., Alistipes dispar sp. nov. and Alistipes communis sp. nov., isolated from human faeces, and creation of Alistipes onderdonkii subsp. onderdonkii subsp. nov.</title>
        <authorList>
            <person name="Sakamoto M."/>
            <person name="Ikeyama N."/>
            <person name="Ogata Y."/>
            <person name="Suda W."/>
            <person name="Iino T."/>
            <person name="Hattori M."/>
            <person name="Ohkuma M."/>
        </authorList>
    </citation>
    <scope>NUCLEOTIDE SEQUENCE [LARGE SCALE GENOMIC DNA]</scope>
    <source>
        <strain evidence="3">5CBH24</strain>
    </source>
</reference>
<dbReference type="Proteomes" id="UP000318946">
    <property type="component" value="Chromosome"/>
</dbReference>
<feature type="domain" description="HNH nuclease" evidence="1">
    <location>
        <begin position="59"/>
        <end position="112"/>
    </location>
</feature>
<dbReference type="GO" id="GO:0004519">
    <property type="term" value="F:endonuclease activity"/>
    <property type="evidence" value="ECO:0007669"/>
    <property type="project" value="InterPro"/>
</dbReference>
<dbReference type="SMART" id="SM00507">
    <property type="entry name" value="HNHc"/>
    <property type="match status" value="1"/>
</dbReference>
<dbReference type="KEGG" id="acou:A5CBH24_12310"/>
<dbReference type="InterPro" id="IPR003615">
    <property type="entry name" value="HNH_nuc"/>
</dbReference>
<name>A0A4Y1WUX7_9BACT</name>
<dbReference type="EMBL" id="AP019735">
    <property type="protein sequence ID" value="BBL03918.1"/>
    <property type="molecule type" value="Genomic_DNA"/>
</dbReference>
<protein>
    <recommendedName>
        <fullName evidence="1">HNH nuclease domain-containing protein</fullName>
    </recommendedName>
</protein>
<sequence>MPIRQMIKINKDYIDIPRSLDDKCHARPAITTNCRRRELISAGKYIDNNKYNSRYKRNDIKEKLTDLYHHKCAFCETRVEQLHVEHYRPKTYYYWLAYSWDNLLLACPTCNECKGQKFDVKTKKAVYSLTVDKKINKLGRIYDRIEHPLLVNPEAIDPELYLTYDETGAMYSTEPCFIWTIDACNLNRTYLKDERRKILNEIKHKVNQRKFVYKNNKKELKTAIKNIVEDFKLETGDQYAYAGFRRYALRNLLKKLLAS</sequence>
<dbReference type="NCBIfam" id="TIGR02646">
    <property type="entry name" value="retron system putative HNH endonuclease"/>
    <property type="match status" value="1"/>
</dbReference>
<organism evidence="2 3">
    <name type="scientific">Alistipes communis</name>
    <dbReference type="NCBI Taxonomy" id="2585118"/>
    <lineage>
        <taxon>Bacteria</taxon>
        <taxon>Pseudomonadati</taxon>
        <taxon>Bacteroidota</taxon>
        <taxon>Bacteroidia</taxon>
        <taxon>Bacteroidales</taxon>
        <taxon>Rikenellaceae</taxon>
        <taxon>Alistipes</taxon>
    </lineage>
</organism>
<evidence type="ECO:0000313" key="3">
    <source>
        <dbReference type="Proteomes" id="UP000318946"/>
    </source>
</evidence>
<dbReference type="Gene3D" id="1.10.30.50">
    <property type="match status" value="1"/>
</dbReference>